<dbReference type="EMBL" id="LAZR01001010">
    <property type="protein sequence ID" value="KKN52643.1"/>
    <property type="molecule type" value="Genomic_DNA"/>
</dbReference>
<dbReference type="AlphaFoldDB" id="A0A0F9UGA9"/>
<name>A0A0F9UGA9_9ZZZZ</name>
<gene>
    <name evidence="1" type="ORF">LCGC14_0610370</name>
</gene>
<protein>
    <submittedName>
        <fullName evidence="1">Uncharacterized protein</fullName>
    </submittedName>
</protein>
<proteinExistence type="predicted"/>
<comment type="caution">
    <text evidence="1">The sequence shown here is derived from an EMBL/GenBank/DDBJ whole genome shotgun (WGS) entry which is preliminary data.</text>
</comment>
<organism evidence="1">
    <name type="scientific">marine sediment metagenome</name>
    <dbReference type="NCBI Taxonomy" id="412755"/>
    <lineage>
        <taxon>unclassified sequences</taxon>
        <taxon>metagenomes</taxon>
        <taxon>ecological metagenomes</taxon>
    </lineage>
</organism>
<accession>A0A0F9UGA9</accession>
<reference evidence="1" key="1">
    <citation type="journal article" date="2015" name="Nature">
        <title>Complex archaea that bridge the gap between prokaryotes and eukaryotes.</title>
        <authorList>
            <person name="Spang A."/>
            <person name="Saw J.H."/>
            <person name="Jorgensen S.L."/>
            <person name="Zaremba-Niedzwiedzka K."/>
            <person name="Martijn J."/>
            <person name="Lind A.E."/>
            <person name="van Eijk R."/>
            <person name="Schleper C."/>
            <person name="Guy L."/>
            <person name="Ettema T.J."/>
        </authorList>
    </citation>
    <scope>NUCLEOTIDE SEQUENCE</scope>
</reference>
<evidence type="ECO:0000313" key="1">
    <source>
        <dbReference type="EMBL" id="KKN52643.1"/>
    </source>
</evidence>
<sequence>MKIEPINFMYGGMSFELVPETNFETALLNEAFKSQKMTVSGGKFFIEVFKESKK</sequence>